<dbReference type="Proteomes" id="UP000183365">
    <property type="component" value="Unassembled WGS sequence"/>
</dbReference>
<dbReference type="EMBL" id="FQNF01000006">
    <property type="protein sequence ID" value="SGZ38350.1"/>
    <property type="molecule type" value="Genomic_DNA"/>
</dbReference>
<keyword evidence="3" id="KW-1185">Reference proteome</keyword>
<evidence type="ECO:0008006" key="4">
    <source>
        <dbReference type="Google" id="ProtNLM"/>
    </source>
</evidence>
<evidence type="ECO:0000313" key="2">
    <source>
        <dbReference type="EMBL" id="SGZ38350.1"/>
    </source>
</evidence>
<proteinExistence type="predicted"/>
<dbReference type="AlphaFoldDB" id="A0A1L0FFJ7"/>
<dbReference type="OrthoDB" id="3973079at2759"/>
<evidence type="ECO:0000256" key="1">
    <source>
        <dbReference type="SAM" id="MobiDB-lite"/>
    </source>
</evidence>
<dbReference type="VEuPathDB" id="FungiDB:HGUI_00550"/>
<organism evidence="2 3">
    <name type="scientific">Hanseniaspora guilliermondii</name>
    <dbReference type="NCBI Taxonomy" id="56406"/>
    <lineage>
        <taxon>Eukaryota</taxon>
        <taxon>Fungi</taxon>
        <taxon>Dikarya</taxon>
        <taxon>Ascomycota</taxon>
        <taxon>Saccharomycotina</taxon>
        <taxon>Saccharomycetes</taxon>
        <taxon>Saccharomycodales</taxon>
        <taxon>Saccharomycodaceae</taxon>
        <taxon>Hanseniaspora</taxon>
    </lineage>
</organism>
<reference evidence="3" key="1">
    <citation type="submission" date="2016-11" db="EMBL/GenBank/DDBJ databases">
        <authorList>
            <person name="Guldener U."/>
        </authorList>
    </citation>
    <scope>NUCLEOTIDE SEQUENCE [LARGE SCALE GENOMIC DNA]</scope>
</reference>
<sequence length="348" mass="40540">MEEKLEPNELIERLTQLVKSQENEKNLKNNNSSDVIINQIKDILNKAVVPNKHNKPKKIKKKKIKRQDLLKEILEESAPDRGTNVTSAFQTKDENSQKFDYTNENFNVNLEDLGLFDDSHRFGFNFYSDSNVNPLLNNSSETEIKNDNSTKRDNEANDCDEDVPKDFFKYKSAKMFDTYVKNFKLGENDDDISYESVIKEDIDVLQYAKERNILPHTTPKPDPEVLKILGLPSDYNPFNDTSDTRDQKLSFDKTTNTFRVKHSLLTLEEEKALKKHRNKIASRKFRKTHSKKPKLDDVALAYSNNLKEIIKIMAPEINDLEMKVKSLMEENRQLSNDLKLKYINRLTT</sequence>
<name>A0A1L0FFJ7_9ASCO</name>
<gene>
    <name evidence="2" type="ORF">HGUI_00550</name>
</gene>
<feature type="compositionally biased region" description="Basic and acidic residues" evidence="1">
    <location>
        <begin position="142"/>
        <end position="155"/>
    </location>
</feature>
<feature type="region of interest" description="Disordered" evidence="1">
    <location>
        <begin position="135"/>
        <end position="158"/>
    </location>
</feature>
<protein>
    <recommendedName>
        <fullName evidence="4">BZIP domain-containing protein</fullName>
    </recommendedName>
</protein>
<accession>A0A1L0FFJ7</accession>
<evidence type="ECO:0000313" key="3">
    <source>
        <dbReference type="Proteomes" id="UP000183365"/>
    </source>
</evidence>